<evidence type="ECO:0000313" key="2">
    <source>
        <dbReference type="Proteomes" id="UP000199759"/>
    </source>
</evidence>
<name>A0A1G9VF49_9PROT</name>
<sequence>MTGTHARLAIRADGDSRLGFGHVIRCAALAQALLDAGHALIWFSQTPHAIPASLASRIEVRPIPAGGDTDGSLLPALTDARIDGLIADWQITDAPLCAQLRRAGFWLALVGNNHGDAEADLYIRQGFEPTQTGALMQVCEGREHILLAPDYASRPPRTIWPQARRLLISLGGSETPVLEAVLAALDNLPELEGVMIDIKRAAPGTTALPEAGLLAELCAADIAILGAGTTLHEAAATGLAAIALPIAANQRERARQFAALGLGLSLDPTATGFAEDLRQALRGLLEAPARRQALARASEAAVDGRGADRVASRISHLVSATQTQLNSTISRTAAGPAA</sequence>
<evidence type="ECO:0000313" key="1">
    <source>
        <dbReference type="EMBL" id="SDM70888.1"/>
    </source>
</evidence>
<keyword evidence="2" id="KW-1185">Reference proteome</keyword>
<dbReference type="GO" id="GO:0016740">
    <property type="term" value="F:transferase activity"/>
    <property type="evidence" value="ECO:0007669"/>
    <property type="project" value="UniProtKB-KW"/>
</dbReference>
<dbReference type="AlphaFoldDB" id="A0A1G9VF49"/>
<dbReference type="OrthoDB" id="9788924at2"/>
<organism evidence="1 2">
    <name type="scientific">Maricaulis salignorans</name>
    <dbReference type="NCBI Taxonomy" id="144026"/>
    <lineage>
        <taxon>Bacteria</taxon>
        <taxon>Pseudomonadati</taxon>
        <taxon>Pseudomonadota</taxon>
        <taxon>Alphaproteobacteria</taxon>
        <taxon>Maricaulales</taxon>
        <taxon>Maricaulaceae</taxon>
        <taxon>Maricaulis</taxon>
    </lineage>
</organism>
<dbReference type="STRING" id="144026.SAMN04488568_11921"/>
<dbReference type="RefSeq" id="WP_091771396.1">
    <property type="nucleotide sequence ID" value="NZ_FNHG01000019.1"/>
</dbReference>
<reference evidence="1 2" key="1">
    <citation type="submission" date="2016-10" db="EMBL/GenBank/DDBJ databases">
        <authorList>
            <person name="de Groot N.N."/>
        </authorList>
    </citation>
    <scope>NUCLEOTIDE SEQUENCE [LARGE SCALE GENOMIC DNA]</scope>
    <source>
        <strain evidence="1 2">DSM 16077</strain>
    </source>
</reference>
<dbReference type="SUPFAM" id="SSF53756">
    <property type="entry name" value="UDP-Glycosyltransferase/glycogen phosphorylase"/>
    <property type="match status" value="1"/>
</dbReference>
<dbReference type="Gene3D" id="3.40.50.11190">
    <property type="match status" value="1"/>
</dbReference>
<dbReference type="EMBL" id="FNHG01000019">
    <property type="protein sequence ID" value="SDM70888.1"/>
    <property type="molecule type" value="Genomic_DNA"/>
</dbReference>
<dbReference type="Gene3D" id="3.40.50.2000">
    <property type="entry name" value="Glycogen Phosphorylase B"/>
    <property type="match status" value="1"/>
</dbReference>
<gene>
    <name evidence="1" type="ORF">SAMN04488568_11921</name>
</gene>
<proteinExistence type="predicted"/>
<dbReference type="Proteomes" id="UP000199759">
    <property type="component" value="Unassembled WGS sequence"/>
</dbReference>
<keyword evidence="1" id="KW-0808">Transferase</keyword>
<accession>A0A1G9VF49</accession>
<protein>
    <submittedName>
        <fullName evidence="1">Spore coat polysaccharide biosynthesis protein SpsG, predicted glycosyltransferase</fullName>
    </submittedName>
</protein>